<keyword evidence="1" id="KW-0689">Ribosomal protein</keyword>
<dbReference type="EMBL" id="JACIFZ010000019">
    <property type="protein sequence ID" value="MBB4226063.1"/>
    <property type="molecule type" value="Genomic_DNA"/>
</dbReference>
<evidence type="ECO:0000313" key="2">
    <source>
        <dbReference type="Proteomes" id="UP000524450"/>
    </source>
</evidence>
<evidence type="ECO:0000313" key="1">
    <source>
        <dbReference type="EMBL" id="MBB4226063.1"/>
    </source>
</evidence>
<keyword evidence="1" id="KW-0687">Ribonucleoprotein</keyword>
<comment type="caution">
    <text evidence="1">The sequence shown here is derived from an EMBL/GenBank/DDBJ whole genome shotgun (WGS) entry which is preliminary data.</text>
</comment>
<protein>
    <submittedName>
        <fullName evidence="1">Ribosomal protein L7/L12</fullName>
    </submittedName>
</protein>
<name>A0A840FV31_9BURK</name>
<gene>
    <name evidence="1" type="ORF">GGD71_006880</name>
</gene>
<dbReference type="RefSeq" id="WP_184642741.1">
    <property type="nucleotide sequence ID" value="NZ_JACIFZ010000019.1"/>
</dbReference>
<dbReference type="AlphaFoldDB" id="A0A840FV31"/>
<reference evidence="1 2" key="1">
    <citation type="submission" date="2020-08" db="EMBL/GenBank/DDBJ databases">
        <title>Genomic Encyclopedia of Type Strains, Phase IV (KMG-V): Genome sequencing to study the core and pangenomes of soil and plant-associated prokaryotes.</title>
        <authorList>
            <person name="Whitman W."/>
        </authorList>
    </citation>
    <scope>NUCLEOTIDE SEQUENCE [LARGE SCALE GENOMIC DNA]</scope>
    <source>
        <strain evidence="1 2">34/80</strain>
    </source>
</reference>
<dbReference type="GO" id="GO:0005840">
    <property type="term" value="C:ribosome"/>
    <property type="evidence" value="ECO:0007669"/>
    <property type="project" value="UniProtKB-KW"/>
</dbReference>
<proteinExistence type="predicted"/>
<sequence length="69" mass="7468">MNAAQHFEQVLASTGDPISAIRAVRESFGLSLPEAKELWLQSTNASDSLDGHQAKLASQLEEAFPSRDV</sequence>
<dbReference type="Proteomes" id="UP000524450">
    <property type="component" value="Unassembled WGS sequence"/>
</dbReference>
<organism evidence="1 2">
    <name type="scientific">Variovorax guangxiensis</name>
    <dbReference type="NCBI Taxonomy" id="1775474"/>
    <lineage>
        <taxon>Bacteria</taxon>
        <taxon>Pseudomonadati</taxon>
        <taxon>Pseudomonadota</taxon>
        <taxon>Betaproteobacteria</taxon>
        <taxon>Burkholderiales</taxon>
        <taxon>Comamonadaceae</taxon>
        <taxon>Variovorax</taxon>
    </lineage>
</organism>
<accession>A0A840FV31</accession>